<dbReference type="InterPro" id="IPR002110">
    <property type="entry name" value="Ankyrin_rpt"/>
</dbReference>
<evidence type="ECO:0000259" key="12">
    <source>
        <dbReference type="PROSITE" id="PS50865"/>
    </source>
</evidence>
<evidence type="ECO:0000256" key="5">
    <source>
        <dbReference type="ARBA" id="ARBA00022833"/>
    </source>
</evidence>
<dbReference type="HOGENOM" id="CLU_048951_0_0_1"/>
<reference evidence="14" key="1">
    <citation type="submission" date="2011-05" db="EMBL/GenBank/DDBJ databases">
        <authorList>
            <person name="Richards S.R."/>
            <person name="Qu J."/>
            <person name="Jiang H."/>
            <person name="Jhangiani S.N."/>
            <person name="Agravi P."/>
            <person name="Goodspeed R."/>
            <person name="Gross S."/>
            <person name="Mandapat C."/>
            <person name="Jackson L."/>
            <person name="Mathew T."/>
            <person name="Pu L."/>
            <person name="Thornton R."/>
            <person name="Saada N."/>
            <person name="Wilczek-Boney K.B."/>
            <person name="Lee S."/>
            <person name="Kovar C."/>
            <person name="Wu Y."/>
            <person name="Scherer S.E."/>
            <person name="Worley K.C."/>
            <person name="Muzny D.M."/>
            <person name="Gibbs R."/>
        </authorList>
    </citation>
    <scope>NUCLEOTIDE SEQUENCE</scope>
    <source>
        <strain evidence="14">Brora</strain>
    </source>
</reference>
<keyword evidence="4 10" id="KW-0863">Zinc-finger</keyword>
<comment type="subcellular location">
    <subcellularLocation>
        <location evidence="1">Cell projection</location>
        <location evidence="1">Cilium</location>
    </subcellularLocation>
</comment>
<keyword evidence="3" id="KW-0677">Repeat</keyword>
<dbReference type="PhylomeDB" id="T1J016"/>
<name>T1J016_STRMM</name>
<feature type="repeat" description="ANK" evidence="9">
    <location>
        <begin position="1"/>
        <end position="27"/>
    </location>
</feature>
<dbReference type="SUPFAM" id="SSF144232">
    <property type="entry name" value="HIT/MYND zinc finger-like"/>
    <property type="match status" value="1"/>
</dbReference>
<dbReference type="eggNOG" id="KOG1710">
    <property type="taxonomic scope" value="Eukaryota"/>
</dbReference>
<dbReference type="InterPro" id="IPR002893">
    <property type="entry name" value="Znf_MYND"/>
</dbReference>
<dbReference type="Proteomes" id="UP000014500">
    <property type="component" value="Unassembled WGS sequence"/>
</dbReference>
<evidence type="ECO:0000256" key="1">
    <source>
        <dbReference type="ARBA" id="ARBA00004138"/>
    </source>
</evidence>
<dbReference type="InterPro" id="IPR052452">
    <property type="entry name" value="Ankyrin-MYND_dom_contain_2"/>
</dbReference>
<evidence type="ECO:0000313" key="14">
    <source>
        <dbReference type="Proteomes" id="UP000014500"/>
    </source>
</evidence>
<keyword evidence="14" id="KW-1185">Reference proteome</keyword>
<dbReference type="PROSITE" id="PS50088">
    <property type="entry name" value="ANK_REPEAT"/>
    <property type="match status" value="1"/>
</dbReference>
<dbReference type="OMA" id="SCANEEQ"/>
<dbReference type="STRING" id="126957.T1J016"/>
<evidence type="ECO:0000256" key="7">
    <source>
        <dbReference type="ARBA" id="ARBA00023069"/>
    </source>
</evidence>
<dbReference type="PROSITE" id="PS50865">
    <property type="entry name" value="ZF_MYND_2"/>
    <property type="match status" value="1"/>
</dbReference>
<proteinExistence type="predicted"/>
<dbReference type="AlphaFoldDB" id="T1J016"/>
<protein>
    <recommendedName>
        <fullName evidence="12">MYND-type domain-containing protein</fullName>
    </recommendedName>
</protein>
<dbReference type="Gene3D" id="6.10.140.2220">
    <property type="match status" value="1"/>
</dbReference>
<dbReference type="PROSITE" id="PS01360">
    <property type="entry name" value="ZF_MYND_1"/>
    <property type="match status" value="1"/>
</dbReference>
<dbReference type="PANTHER" id="PTHR24150:SF8">
    <property type="entry name" value="ANKYRIN REPEAT AND MYND DOMAIN-CONTAINING PROTEIN 2"/>
    <property type="match status" value="1"/>
</dbReference>
<evidence type="ECO:0000256" key="2">
    <source>
        <dbReference type="ARBA" id="ARBA00022723"/>
    </source>
</evidence>
<evidence type="ECO:0000256" key="4">
    <source>
        <dbReference type="ARBA" id="ARBA00022771"/>
    </source>
</evidence>
<feature type="domain" description="MYND-type" evidence="12">
    <location>
        <begin position="234"/>
        <end position="272"/>
    </location>
</feature>
<accession>T1J016</accession>
<keyword evidence="6 9" id="KW-0040">ANK repeat</keyword>
<dbReference type="Gene3D" id="1.25.40.20">
    <property type="entry name" value="Ankyrin repeat-containing domain"/>
    <property type="match status" value="1"/>
</dbReference>
<evidence type="ECO:0000256" key="9">
    <source>
        <dbReference type="PROSITE-ProRule" id="PRU00023"/>
    </source>
</evidence>
<dbReference type="GO" id="GO:0005929">
    <property type="term" value="C:cilium"/>
    <property type="evidence" value="ECO:0007669"/>
    <property type="project" value="UniProtKB-SubCell"/>
</dbReference>
<feature type="signal peptide" evidence="11">
    <location>
        <begin position="1"/>
        <end position="24"/>
    </location>
</feature>
<keyword evidence="11" id="KW-0732">Signal</keyword>
<reference evidence="13" key="2">
    <citation type="submission" date="2015-02" db="UniProtKB">
        <authorList>
            <consortium name="EnsemblMetazoa"/>
        </authorList>
    </citation>
    <scope>IDENTIFICATION</scope>
</reference>
<dbReference type="Pfam" id="PF01753">
    <property type="entry name" value="zf-MYND"/>
    <property type="match status" value="1"/>
</dbReference>
<dbReference type="PANTHER" id="PTHR24150">
    <property type="entry name" value="ANKYRIN REPEAT AND MYND DOMAIN-CONTAINING PROTEIN 2"/>
    <property type="match status" value="1"/>
</dbReference>
<keyword evidence="2" id="KW-0479">Metal-binding</keyword>
<dbReference type="EnsemblMetazoa" id="SMAR006855-RA">
    <property type="protein sequence ID" value="SMAR006855-PA"/>
    <property type="gene ID" value="SMAR006855"/>
</dbReference>
<dbReference type="GO" id="GO:0008270">
    <property type="term" value="F:zinc ion binding"/>
    <property type="evidence" value="ECO:0007669"/>
    <property type="project" value="UniProtKB-KW"/>
</dbReference>
<keyword evidence="7" id="KW-0969">Cilium</keyword>
<keyword evidence="8" id="KW-0966">Cell projection</keyword>
<evidence type="ECO:0000313" key="13">
    <source>
        <dbReference type="EnsemblMetazoa" id="SMAR006855-PA"/>
    </source>
</evidence>
<dbReference type="SUPFAM" id="SSF48403">
    <property type="entry name" value="Ankyrin repeat"/>
    <property type="match status" value="1"/>
</dbReference>
<dbReference type="InterPro" id="IPR036770">
    <property type="entry name" value="Ankyrin_rpt-contain_sf"/>
</dbReference>
<organism evidence="13 14">
    <name type="scientific">Strigamia maritima</name>
    <name type="common">European centipede</name>
    <name type="synonym">Geophilus maritimus</name>
    <dbReference type="NCBI Taxonomy" id="126957"/>
    <lineage>
        <taxon>Eukaryota</taxon>
        <taxon>Metazoa</taxon>
        <taxon>Ecdysozoa</taxon>
        <taxon>Arthropoda</taxon>
        <taxon>Myriapoda</taxon>
        <taxon>Chilopoda</taxon>
        <taxon>Pleurostigmophora</taxon>
        <taxon>Geophilomorpha</taxon>
        <taxon>Linotaeniidae</taxon>
        <taxon>Strigamia</taxon>
    </lineage>
</organism>
<feature type="chain" id="PRO_5005712219" description="MYND-type domain-containing protein" evidence="11">
    <location>
        <begin position="25"/>
        <end position="297"/>
    </location>
</feature>
<evidence type="ECO:0000256" key="6">
    <source>
        <dbReference type="ARBA" id="ARBA00023043"/>
    </source>
</evidence>
<dbReference type="EMBL" id="JH431730">
    <property type="status" value="NOT_ANNOTATED_CDS"/>
    <property type="molecule type" value="Genomic_DNA"/>
</dbReference>
<evidence type="ECO:0000256" key="10">
    <source>
        <dbReference type="PROSITE-ProRule" id="PRU00134"/>
    </source>
</evidence>
<evidence type="ECO:0000256" key="11">
    <source>
        <dbReference type="SAM" id="SignalP"/>
    </source>
</evidence>
<evidence type="ECO:0000256" key="8">
    <source>
        <dbReference type="ARBA" id="ARBA00023273"/>
    </source>
</evidence>
<sequence>MFAALSGNIATTLLLLQSGASVNAINSVGRTASQMAAFVGNHTCVSVINTFISQDSIDYYTKPQGLESEAKLPSHLSGVVHRLVVRVNIHPVGIVLFLQQHPILLDYGPQVVRVLQAMSEKEMKRKDTNEVLGFKLHLLAYVVELVAKKWVKMKTRKNIEWDHQIVGRPEDGFAENLELFIRQGIRQFQYPDSAVLQQLVRSLAPVKIGDDPTALSLVCASINGQRMAVNDNVCATCGDTDCDVKKCSSCKSEQYCSHRCQKLHWSTHKQMCPFLAQQRKEVEAENAGLEEAQQKLE</sequence>
<keyword evidence="5" id="KW-0862">Zinc</keyword>
<evidence type="ECO:0000256" key="3">
    <source>
        <dbReference type="ARBA" id="ARBA00022737"/>
    </source>
</evidence>